<dbReference type="InterPro" id="IPR018764">
    <property type="entry name" value="RskA_C"/>
</dbReference>
<accession>A0ABQ3WZP2</accession>
<evidence type="ECO:0000259" key="3">
    <source>
        <dbReference type="Pfam" id="PF10099"/>
    </source>
</evidence>
<evidence type="ECO:0000313" key="4">
    <source>
        <dbReference type="EMBL" id="GID51677.1"/>
    </source>
</evidence>
<dbReference type="EMBL" id="BOMG01000003">
    <property type="protein sequence ID" value="GID51677.1"/>
    <property type="molecule type" value="Genomic_DNA"/>
</dbReference>
<keyword evidence="5" id="KW-1185">Reference proteome</keyword>
<comment type="caution">
    <text evidence="4">The sequence shown here is derived from an EMBL/GenBank/DDBJ whole genome shotgun (WGS) entry which is preliminary data.</text>
</comment>
<keyword evidence="2" id="KW-0812">Transmembrane</keyword>
<keyword evidence="2" id="KW-1133">Transmembrane helix</keyword>
<evidence type="ECO:0000256" key="2">
    <source>
        <dbReference type="SAM" id="Phobius"/>
    </source>
</evidence>
<feature type="region of interest" description="Disordered" evidence="1">
    <location>
        <begin position="210"/>
        <end position="232"/>
    </location>
</feature>
<feature type="compositionally biased region" description="Basic and acidic residues" evidence="1">
    <location>
        <begin position="210"/>
        <end position="220"/>
    </location>
</feature>
<gene>
    <name evidence="4" type="ORF">Aco03nite_000810</name>
</gene>
<sequence>MQQHLDPDRLVLLALSEEVEEPTEIDHLEHCAGCRHEIQALRDVAEIGAETGAIRDLPAPPEHVWQAIRADVAATRAPVTGLTRHRVRRARPRWLAPVLAAAAAAVIAAAGTVGFDRFADRAPVLARATLAPLETVPPNAGGAVQVFSDGRLRIDVQNLPLTSGFHEVWLLDPDTPGKMVAVGNLPGRAEAVLTVPAGTDLNRYRLVDISDEPHDGDATHSGKSLLRGTLTK</sequence>
<reference evidence="4 5" key="1">
    <citation type="submission" date="2021-01" db="EMBL/GenBank/DDBJ databases">
        <title>Whole genome shotgun sequence of Actinoplanes couchii NBRC 106145.</title>
        <authorList>
            <person name="Komaki H."/>
            <person name="Tamura T."/>
        </authorList>
    </citation>
    <scope>NUCLEOTIDE SEQUENCE [LARGE SCALE GENOMIC DNA]</scope>
    <source>
        <strain evidence="4 5">NBRC 106145</strain>
    </source>
</reference>
<name>A0ABQ3WZP2_9ACTN</name>
<proteinExistence type="predicted"/>
<keyword evidence="2" id="KW-0472">Membrane</keyword>
<evidence type="ECO:0000313" key="5">
    <source>
        <dbReference type="Proteomes" id="UP000612282"/>
    </source>
</evidence>
<organism evidence="4 5">
    <name type="scientific">Actinoplanes couchii</name>
    <dbReference type="NCBI Taxonomy" id="403638"/>
    <lineage>
        <taxon>Bacteria</taxon>
        <taxon>Bacillati</taxon>
        <taxon>Actinomycetota</taxon>
        <taxon>Actinomycetes</taxon>
        <taxon>Micromonosporales</taxon>
        <taxon>Micromonosporaceae</taxon>
        <taxon>Actinoplanes</taxon>
    </lineage>
</organism>
<evidence type="ECO:0000256" key="1">
    <source>
        <dbReference type="SAM" id="MobiDB-lite"/>
    </source>
</evidence>
<dbReference type="Proteomes" id="UP000612282">
    <property type="component" value="Unassembled WGS sequence"/>
</dbReference>
<protein>
    <recommendedName>
        <fullName evidence="3">Anti-sigma K factor RskA C-terminal domain-containing protein</fullName>
    </recommendedName>
</protein>
<dbReference type="Pfam" id="PF10099">
    <property type="entry name" value="RskA_C"/>
    <property type="match status" value="1"/>
</dbReference>
<feature type="transmembrane region" description="Helical" evidence="2">
    <location>
        <begin position="94"/>
        <end position="115"/>
    </location>
</feature>
<feature type="domain" description="Anti-sigma K factor RskA C-terminal" evidence="3">
    <location>
        <begin position="99"/>
        <end position="222"/>
    </location>
</feature>